<proteinExistence type="predicted"/>
<name>A0ABP9VD13_9DEIO</name>
<comment type="caution">
    <text evidence="2">The sequence shown here is derived from an EMBL/GenBank/DDBJ whole genome shotgun (WGS) entry which is preliminary data.</text>
</comment>
<feature type="compositionally biased region" description="Polar residues" evidence="1">
    <location>
        <begin position="1"/>
        <end position="14"/>
    </location>
</feature>
<evidence type="ECO:0000256" key="1">
    <source>
        <dbReference type="SAM" id="MobiDB-lite"/>
    </source>
</evidence>
<dbReference type="RefSeq" id="WP_353543087.1">
    <property type="nucleotide sequence ID" value="NZ_BAABRN010000038.1"/>
</dbReference>
<evidence type="ECO:0000313" key="3">
    <source>
        <dbReference type="Proteomes" id="UP001458946"/>
    </source>
</evidence>
<reference evidence="2 3" key="1">
    <citation type="submission" date="2024-02" db="EMBL/GenBank/DDBJ databases">
        <title>Deinococcus xinjiangensis NBRC 107630.</title>
        <authorList>
            <person name="Ichikawa N."/>
            <person name="Katano-Makiyama Y."/>
            <person name="Hidaka K."/>
        </authorList>
    </citation>
    <scope>NUCLEOTIDE SEQUENCE [LARGE SCALE GENOMIC DNA]</scope>
    <source>
        <strain evidence="2 3">NBRC 107630</strain>
    </source>
</reference>
<gene>
    <name evidence="2" type="ORF">Dxin01_02864</name>
</gene>
<dbReference type="EMBL" id="BAABRN010000038">
    <property type="protein sequence ID" value="GAA5503115.1"/>
    <property type="molecule type" value="Genomic_DNA"/>
</dbReference>
<evidence type="ECO:0000313" key="2">
    <source>
        <dbReference type="EMBL" id="GAA5503115.1"/>
    </source>
</evidence>
<sequence length="59" mass="6456">MTLPTPQATPSAPTGNKAPVGNRAGAAPQIDLEQLTQKVYDLMLEDLRLELARREGRVR</sequence>
<dbReference type="Proteomes" id="UP001458946">
    <property type="component" value="Unassembled WGS sequence"/>
</dbReference>
<accession>A0ABP9VD13</accession>
<organism evidence="2 3">
    <name type="scientific">Deinococcus xinjiangensis</name>
    <dbReference type="NCBI Taxonomy" id="457454"/>
    <lineage>
        <taxon>Bacteria</taxon>
        <taxon>Thermotogati</taxon>
        <taxon>Deinococcota</taxon>
        <taxon>Deinococci</taxon>
        <taxon>Deinococcales</taxon>
        <taxon>Deinococcaceae</taxon>
        <taxon>Deinococcus</taxon>
    </lineage>
</organism>
<protein>
    <submittedName>
        <fullName evidence="2">Uncharacterized protein</fullName>
    </submittedName>
</protein>
<feature type="region of interest" description="Disordered" evidence="1">
    <location>
        <begin position="1"/>
        <end position="29"/>
    </location>
</feature>
<keyword evidence="3" id="KW-1185">Reference proteome</keyword>